<dbReference type="AlphaFoldDB" id="A0A2M9ZK72"/>
<reference evidence="4 5" key="1">
    <citation type="submission" date="2017-07" db="EMBL/GenBank/DDBJ databases">
        <title>Leptospira spp. isolated from tropical soils.</title>
        <authorList>
            <person name="Thibeaux R."/>
            <person name="Iraola G."/>
            <person name="Ferres I."/>
            <person name="Bierque E."/>
            <person name="Girault D."/>
            <person name="Soupe-Gilbert M.-E."/>
            <person name="Picardeau M."/>
            <person name="Goarant C."/>
        </authorList>
    </citation>
    <scope>NUCLEOTIDE SEQUENCE [LARGE SCALE GENOMIC DNA]</scope>
    <source>
        <strain evidence="3 5">FH1-B-B1</strain>
        <strain evidence="2 4">FH1-B-C1</strain>
    </source>
</reference>
<dbReference type="Proteomes" id="UP000231962">
    <property type="component" value="Unassembled WGS sequence"/>
</dbReference>
<gene>
    <name evidence="2" type="ORF">CH360_12045</name>
    <name evidence="3" type="ORF">CH373_14575</name>
</gene>
<name>A0A2M9ZK72_9LEPT</name>
<keyword evidence="1" id="KW-0732">Signal</keyword>
<proteinExistence type="predicted"/>
<evidence type="ECO:0000313" key="2">
    <source>
        <dbReference type="EMBL" id="PJZ69244.1"/>
    </source>
</evidence>
<organism evidence="3 5">
    <name type="scientific">Leptospira perolatii</name>
    <dbReference type="NCBI Taxonomy" id="2023191"/>
    <lineage>
        <taxon>Bacteria</taxon>
        <taxon>Pseudomonadati</taxon>
        <taxon>Spirochaetota</taxon>
        <taxon>Spirochaetia</taxon>
        <taxon>Leptospirales</taxon>
        <taxon>Leptospiraceae</taxon>
        <taxon>Leptospira</taxon>
    </lineage>
</organism>
<dbReference type="EMBL" id="NPDY01000011">
    <property type="protein sequence ID" value="PJZ69244.1"/>
    <property type="molecule type" value="Genomic_DNA"/>
</dbReference>
<evidence type="ECO:0000313" key="5">
    <source>
        <dbReference type="Proteomes" id="UP000231990"/>
    </source>
</evidence>
<sequence>MIKKFLAILFVVVSLFSATQCTILDDIPIIGGLFEDDDQEQKDKDMQRLFVLVVVLSNNGHNGNPAIYSMKSPDLAGNAAFQAEWASLSVKDQGTVCTMAYAVDANNPTLAKYCF</sequence>
<evidence type="ECO:0000313" key="4">
    <source>
        <dbReference type="Proteomes" id="UP000231962"/>
    </source>
</evidence>
<dbReference type="EMBL" id="NPDZ01000010">
    <property type="protein sequence ID" value="PJZ72374.1"/>
    <property type="molecule type" value="Genomic_DNA"/>
</dbReference>
<dbReference type="Proteomes" id="UP000231990">
    <property type="component" value="Unassembled WGS sequence"/>
</dbReference>
<feature type="chain" id="PRO_5014929294" description="Lipoprotein" evidence="1">
    <location>
        <begin position="24"/>
        <end position="115"/>
    </location>
</feature>
<evidence type="ECO:0000256" key="1">
    <source>
        <dbReference type="SAM" id="SignalP"/>
    </source>
</evidence>
<protein>
    <recommendedName>
        <fullName evidence="6">Lipoprotein</fullName>
    </recommendedName>
</protein>
<keyword evidence="4" id="KW-1185">Reference proteome</keyword>
<accession>A0A2M9ZK72</accession>
<feature type="signal peptide" evidence="1">
    <location>
        <begin position="1"/>
        <end position="23"/>
    </location>
</feature>
<evidence type="ECO:0008006" key="6">
    <source>
        <dbReference type="Google" id="ProtNLM"/>
    </source>
</evidence>
<dbReference type="RefSeq" id="WP_100714297.1">
    <property type="nucleotide sequence ID" value="NZ_NPDY01000011.1"/>
</dbReference>
<evidence type="ECO:0000313" key="3">
    <source>
        <dbReference type="EMBL" id="PJZ72374.1"/>
    </source>
</evidence>
<comment type="caution">
    <text evidence="3">The sequence shown here is derived from an EMBL/GenBank/DDBJ whole genome shotgun (WGS) entry which is preliminary data.</text>
</comment>